<dbReference type="InterPro" id="IPR038939">
    <property type="entry name" value="PDV1/PDV2"/>
</dbReference>
<dbReference type="EMBL" id="CAUOFW020000954">
    <property type="protein sequence ID" value="CAK9139336.1"/>
    <property type="molecule type" value="Genomic_DNA"/>
</dbReference>
<evidence type="ECO:0000313" key="1">
    <source>
        <dbReference type="EMBL" id="CAK9139336.1"/>
    </source>
</evidence>
<comment type="caution">
    <text evidence="1">The sequence shown here is derived from an EMBL/GenBank/DDBJ whole genome shotgun (WGS) entry which is preliminary data.</text>
</comment>
<dbReference type="Proteomes" id="UP001642360">
    <property type="component" value="Unassembled WGS sequence"/>
</dbReference>
<evidence type="ECO:0000313" key="3">
    <source>
        <dbReference type="Proteomes" id="UP001642360"/>
    </source>
</evidence>
<dbReference type="PANTHER" id="PTHR33600">
    <property type="entry name" value="PLASTID DIVISION PROTEIN PDV2"/>
    <property type="match status" value="1"/>
</dbReference>
<accession>A0ABC8R2V5</accession>
<evidence type="ECO:0000313" key="2">
    <source>
        <dbReference type="EMBL" id="CAK9167693.1"/>
    </source>
</evidence>
<name>A0ABC8R2V5_9AQUA</name>
<sequence length="254" mass="29501">MVSQDFHSQEKREAGKKRTNEIEGHCFTLMELNKNLNNLIERACALHDRINDNLHEEIKFCRFCSEHGELVIFLLFVIAKDFLKHIHQFQSVGQGLQSCQEIHRHTTLKHLEESRLTLIEKVNQHQKINGRRLDVIEELNASFGDGKTAFTWYFIDTMEKKVEHRARNRISSVLINYIPSLFKPWNWHKTAKIAIAFILVSASISSGINFTHNRKENNKSLREIRSSVDSTTARKQYLLLSKSSRTLDVCNGRG</sequence>
<protein>
    <recommendedName>
        <fullName evidence="4">ATP synthase protein MI25</fullName>
    </recommendedName>
</protein>
<organism evidence="1 3">
    <name type="scientific">Ilex paraguariensis</name>
    <name type="common">yerba mate</name>
    <dbReference type="NCBI Taxonomy" id="185542"/>
    <lineage>
        <taxon>Eukaryota</taxon>
        <taxon>Viridiplantae</taxon>
        <taxon>Streptophyta</taxon>
        <taxon>Embryophyta</taxon>
        <taxon>Tracheophyta</taxon>
        <taxon>Spermatophyta</taxon>
        <taxon>Magnoliopsida</taxon>
        <taxon>eudicotyledons</taxon>
        <taxon>Gunneridae</taxon>
        <taxon>Pentapetalae</taxon>
        <taxon>asterids</taxon>
        <taxon>campanulids</taxon>
        <taxon>Aquifoliales</taxon>
        <taxon>Aquifoliaceae</taxon>
        <taxon>Ilex</taxon>
    </lineage>
</organism>
<dbReference type="EMBL" id="CAUOFW020004895">
    <property type="protein sequence ID" value="CAK9167693.1"/>
    <property type="molecule type" value="Genomic_DNA"/>
</dbReference>
<gene>
    <name evidence="2" type="ORF">ILEXP_LOCUS36976</name>
    <name evidence="1" type="ORF">ILEXP_LOCUS6725</name>
</gene>
<reference evidence="1 3" key="1">
    <citation type="submission" date="2024-02" db="EMBL/GenBank/DDBJ databases">
        <authorList>
            <person name="Vignale AGUSTIN F."/>
            <person name="Sosa J E."/>
            <person name="Modenutti C."/>
        </authorList>
    </citation>
    <scope>NUCLEOTIDE SEQUENCE [LARGE SCALE GENOMIC DNA]</scope>
</reference>
<dbReference type="PANTHER" id="PTHR33600:SF5">
    <property type="entry name" value="PLASTID DIVISION PROTEIN PDV1"/>
    <property type="match status" value="1"/>
</dbReference>
<proteinExistence type="predicted"/>
<evidence type="ECO:0008006" key="4">
    <source>
        <dbReference type="Google" id="ProtNLM"/>
    </source>
</evidence>
<dbReference type="AlphaFoldDB" id="A0ABC8R2V5"/>
<keyword evidence="3" id="KW-1185">Reference proteome</keyword>